<name>A0A8S3GDM4_9BILA</name>
<sequence length="98" mass="11095">MARTTQEILTQTSHTENIRHLANQLTREYNELINATYGAIGTAITNDLATRIKSVVADLGLTCIELIEKLGLYQQNNHDYNLKHTVENLCQKVIEKVI</sequence>
<evidence type="ECO:0000313" key="4">
    <source>
        <dbReference type="EMBL" id="CAF5162849.1"/>
    </source>
</evidence>
<dbReference type="InterPro" id="IPR015009">
    <property type="entry name" value="Vinculin-bd_dom"/>
</dbReference>
<feature type="domain" description="Vinculin-binding site-containing" evidence="3">
    <location>
        <begin position="2"/>
        <end position="97"/>
    </location>
</feature>
<keyword evidence="2" id="KW-0963">Cytoplasm</keyword>
<dbReference type="EMBL" id="CAJOBH010268397">
    <property type="protein sequence ID" value="CAF5162849.1"/>
    <property type="molecule type" value="Genomic_DNA"/>
</dbReference>
<protein>
    <recommendedName>
        <fullName evidence="3">Vinculin-binding site-containing domain-containing protein</fullName>
    </recommendedName>
</protein>
<evidence type="ECO:0000259" key="3">
    <source>
        <dbReference type="Pfam" id="PF08913"/>
    </source>
</evidence>
<reference evidence="4" key="1">
    <citation type="submission" date="2021-02" db="EMBL/GenBank/DDBJ databases">
        <authorList>
            <person name="Nowell W R."/>
        </authorList>
    </citation>
    <scope>NUCLEOTIDE SEQUENCE</scope>
</reference>
<dbReference type="GO" id="GO:0005886">
    <property type="term" value="C:plasma membrane"/>
    <property type="evidence" value="ECO:0007669"/>
    <property type="project" value="TreeGrafter"/>
</dbReference>
<dbReference type="GO" id="GO:0030036">
    <property type="term" value="P:actin cytoskeleton organization"/>
    <property type="evidence" value="ECO:0007669"/>
    <property type="project" value="TreeGrafter"/>
</dbReference>
<dbReference type="Pfam" id="PF08913">
    <property type="entry name" value="VBS"/>
    <property type="match status" value="1"/>
</dbReference>
<dbReference type="AlphaFoldDB" id="A0A8S3GDM4"/>
<evidence type="ECO:0000256" key="2">
    <source>
        <dbReference type="ARBA" id="ARBA00022490"/>
    </source>
</evidence>
<comment type="subcellular location">
    <subcellularLocation>
        <location evidence="1">Cytoplasm</location>
    </subcellularLocation>
</comment>
<gene>
    <name evidence="4" type="ORF">BYL167_LOCUS75102</name>
</gene>
<dbReference type="Gene3D" id="1.20.1420.10">
    <property type="entry name" value="Talin, central domain"/>
    <property type="match status" value="1"/>
</dbReference>
<dbReference type="InterPro" id="IPR036723">
    <property type="entry name" value="Alpha-catenin/vinculin-like_sf"/>
</dbReference>
<evidence type="ECO:0000313" key="5">
    <source>
        <dbReference type="Proteomes" id="UP000681967"/>
    </source>
</evidence>
<accession>A0A8S3GDM4</accession>
<dbReference type="GO" id="GO:0005737">
    <property type="term" value="C:cytoplasm"/>
    <property type="evidence" value="ECO:0007669"/>
    <property type="project" value="UniProtKB-SubCell"/>
</dbReference>
<organism evidence="4 5">
    <name type="scientific">Rotaria magnacalcarata</name>
    <dbReference type="NCBI Taxonomy" id="392030"/>
    <lineage>
        <taxon>Eukaryota</taxon>
        <taxon>Metazoa</taxon>
        <taxon>Spiralia</taxon>
        <taxon>Gnathifera</taxon>
        <taxon>Rotifera</taxon>
        <taxon>Eurotatoria</taxon>
        <taxon>Bdelloidea</taxon>
        <taxon>Philodinida</taxon>
        <taxon>Philodinidae</taxon>
        <taxon>Rotaria</taxon>
    </lineage>
</organism>
<dbReference type="GO" id="GO:0005178">
    <property type="term" value="F:integrin binding"/>
    <property type="evidence" value="ECO:0007669"/>
    <property type="project" value="TreeGrafter"/>
</dbReference>
<dbReference type="GO" id="GO:0051015">
    <property type="term" value="F:actin filament binding"/>
    <property type="evidence" value="ECO:0007669"/>
    <property type="project" value="InterPro"/>
</dbReference>
<dbReference type="PANTHER" id="PTHR19981">
    <property type="entry name" value="TALIN"/>
    <property type="match status" value="1"/>
</dbReference>
<dbReference type="GO" id="GO:0005925">
    <property type="term" value="C:focal adhesion"/>
    <property type="evidence" value="ECO:0007669"/>
    <property type="project" value="TreeGrafter"/>
</dbReference>
<evidence type="ECO:0000256" key="1">
    <source>
        <dbReference type="ARBA" id="ARBA00004496"/>
    </source>
</evidence>
<dbReference type="Proteomes" id="UP000681967">
    <property type="component" value="Unassembled WGS sequence"/>
</dbReference>
<comment type="caution">
    <text evidence="4">The sequence shown here is derived from an EMBL/GenBank/DDBJ whole genome shotgun (WGS) entry which is preliminary data.</text>
</comment>
<proteinExistence type="predicted"/>
<dbReference type="GO" id="GO:0098609">
    <property type="term" value="P:cell-cell adhesion"/>
    <property type="evidence" value="ECO:0007669"/>
    <property type="project" value="TreeGrafter"/>
</dbReference>
<dbReference type="PANTHER" id="PTHR19981:SF1">
    <property type="entry name" value="RHEA, ISOFORM B"/>
    <property type="match status" value="1"/>
</dbReference>
<dbReference type="SUPFAM" id="SSF47220">
    <property type="entry name" value="alpha-catenin/vinculin-like"/>
    <property type="match status" value="1"/>
</dbReference>